<dbReference type="InterPro" id="IPR017871">
    <property type="entry name" value="ABC_transporter-like_CS"/>
</dbReference>
<keyword evidence="3" id="KW-0547">Nucleotide-binding</keyword>
<reference evidence="10 11" key="1">
    <citation type="submission" date="2023-03" db="EMBL/GenBank/DDBJ databases">
        <title>Description of Hydrogenimonas sp. ISO32.</title>
        <authorList>
            <person name="Mino S."/>
            <person name="Fukazawa S."/>
            <person name="Sawabe T."/>
        </authorList>
    </citation>
    <scope>NUCLEOTIDE SEQUENCE [LARGE SCALE GENOMIC DNA]</scope>
    <source>
        <strain evidence="10 11">ISO32</strain>
    </source>
</reference>
<feature type="transmembrane region" description="Helical" evidence="7">
    <location>
        <begin position="69"/>
        <end position="92"/>
    </location>
</feature>
<sequence length="593" mass="65873">MSLSLGSVFQTIKGYKRPLVAGNIVAILATLVSVPTPLLIPVLVDEVLLHKSDTLTHWLDTHIVPMDTFGYVVTVLLATVVLRFLYTALSILQTKIFMQISKDVTYRIRVDALGHLERISMKAYETSRSGSIAAKLVTDVETIDTFIASTVSRLIISVLSLIGIAGVLFWIHWGLALFIIVLNPLVITFTTKLARKVSKLKKEENRAIDAFQSALTETLDLFGQIRASNQEREFFSKLTDKARHIRERSIAFGWKSDAASRISYLTFLAGYEVFRAASILAVAFSDLSIGMMLAVFGYLWYMVTPVQDILGIQYALHNARAAVARINEVFEMPTEPDYPHRANPFTAERVGVKLESVSFGYSPEIPVLSDIHFEAKPSQRVALVGASGSGKTTLAQLIVGFYPIDGGRVLFNGVDVREIGLDVVREHVNLVLQSPKLFNDTIRFNITLGREVPESLIWKALDMAQMKAVIESFEEGLDTVVGRDGIKLSGGQRQRIAIARMIVAEPKIAILDESTSALDVHTEAHLYEALEPFFSSRTTIMIAHRLSTIRKADYIYVLEKGHIVEEGTHEELLKKEGVYMGYIKQSGDCHGVV</sequence>
<dbReference type="InterPro" id="IPR039421">
    <property type="entry name" value="Type_1_exporter"/>
</dbReference>
<evidence type="ECO:0000256" key="4">
    <source>
        <dbReference type="ARBA" id="ARBA00022840"/>
    </source>
</evidence>
<feature type="transmembrane region" description="Helical" evidence="7">
    <location>
        <begin position="177"/>
        <end position="194"/>
    </location>
</feature>
<evidence type="ECO:0000256" key="3">
    <source>
        <dbReference type="ARBA" id="ARBA00022741"/>
    </source>
</evidence>
<name>A0ABN6WWS3_9BACT</name>
<evidence type="ECO:0000256" key="1">
    <source>
        <dbReference type="ARBA" id="ARBA00004651"/>
    </source>
</evidence>
<dbReference type="InterPro" id="IPR027417">
    <property type="entry name" value="P-loop_NTPase"/>
</dbReference>
<dbReference type="InterPro" id="IPR011527">
    <property type="entry name" value="ABC1_TM_dom"/>
</dbReference>
<feature type="domain" description="ABC transmembrane type-1" evidence="9">
    <location>
        <begin position="24"/>
        <end position="318"/>
    </location>
</feature>
<feature type="domain" description="ABC transporter" evidence="8">
    <location>
        <begin position="352"/>
        <end position="585"/>
    </location>
</feature>
<protein>
    <submittedName>
        <fullName evidence="10">Transporter</fullName>
    </submittedName>
</protein>
<evidence type="ECO:0000256" key="2">
    <source>
        <dbReference type="ARBA" id="ARBA00022692"/>
    </source>
</evidence>
<keyword evidence="5 7" id="KW-1133">Transmembrane helix</keyword>
<dbReference type="InterPro" id="IPR036640">
    <property type="entry name" value="ABC1_TM_sf"/>
</dbReference>
<dbReference type="RefSeq" id="WP_286336549.1">
    <property type="nucleotide sequence ID" value="NZ_AP027370.1"/>
</dbReference>
<organism evidence="10 11">
    <name type="scientific">Hydrogenimonas cancrithermarum</name>
    <dbReference type="NCBI Taxonomy" id="2993563"/>
    <lineage>
        <taxon>Bacteria</taxon>
        <taxon>Pseudomonadati</taxon>
        <taxon>Campylobacterota</taxon>
        <taxon>Epsilonproteobacteria</taxon>
        <taxon>Campylobacterales</taxon>
        <taxon>Hydrogenimonadaceae</taxon>
        <taxon>Hydrogenimonas</taxon>
    </lineage>
</organism>
<dbReference type="Gene3D" id="1.20.1560.10">
    <property type="entry name" value="ABC transporter type 1, transmembrane domain"/>
    <property type="match status" value="1"/>
</dbReference>
<dbReference type="SUPFAM" id="SSF90123">
    <property type="entry name" value="ABC transporter transmembrane region"/>
    <property type="match status" value="1"/>
</dbReference>
<evidence type="ECO:0000256" key="6">
    <source>
        <dbReference type="ARBA" id="ARBA00023136"/>
    </source>
</evidence>
<feature type="transmembrane region" description="Helical" evidence="7">
    <location>
        <begin position="154"/>
        <end position="171"/>
    </location>
</feature>
<dbReference type="CDD" id="cd07346">
    <property type="entry name" value="ABC_6TM_exporters"/>
    <property type="match status" value="1"/>
</dbReference>
<evidence type="ECO:0000259" key="9">
    <source>
        <dbReference type="PROSITE" id="PS50929"/>
    </source>
</evidence>
<dbReference type="PROSITE" id="PS00211">
    <property type="entry name" value="ABC_TRANSPORTER_1"/>
    <property type="match status" value="1"/>
</dbReference>
<dbReference type="Pfam" id="PF00664">
    <property type="entry name" value="ABC_membrane"/>
    <property type="match status" value="1"/>
</dbReference>
<proteinExistence type="predicted"/>
<dbReference type="InterPro" id="IPR003593">
    <property type="entry name" value="AAA+_ATPase"/>
</dbReference>
<dbReference type="PANTHER" id="PTHR43394">
    <property type="entry name" value="ATP-DEPENDENT PERMEASE MDL1, MITOCHONDRIAL"/>
    <property type="match status" value="1"/>
</dbReference>
<keyword evidence="6 7" id="KW-0472">Membrane</keyword>
<evidence type="ECO:0000313" key="10">
    <source>
        <dbReference type="EMBL" id="BDY13601.1"/>
    </source>
</evidence>
<evidence type="ECO:0000256" key="7">
    <source>
        <dbReference type="SAM" id="Phobius"/>
    </source>
</evidence>
<dbReference type="EMBL" id="AP027370">
    <property type="protein sequence ID" value="BDY13601.1"/>
    <property type="molecule type" value="Genomic_DNA"/>
</dbReference>
<keyword evidence="2 7" id="KW-0812">Transmembrane</keyword>
<dbReference type="Pfam" id="PF00005">
    <property type="entry name" value="ABC_tran"/>
    <property type="match status" value="1"/>
</dbReference>
<dbReference type="Gene3D" id="3.40.50.300">
    <property type="entry name" value="P-loop containing nucleotide triphosphate hydrolases"/>
    <property type="match status" value="1"/>
</dbReference>
<evidence type="ECO:0000256" key="5">
    <source>
        <dbReference type="ARBA" id="ARBA00022989"/>
    </source>
</evidence>
<feature type="transmembrane region" description="Helical" evidence="7">
    <location>
        <begin position="279"/>
        <end position="301"/>
    </location>
</feature>
<comment type="subcellular location">
    <subcellularLocation>
        <location evidence="1">Cell membrane</location>
        <topology evidence="1">Multi-pass membrane protein</topology>
    </subcellularLocation>
</comment>
<dbReference type="SMART" id="SM00382">
    <property type="entry name" value="AAA"/>
    <property type="match status" value="1"/>
</dbReference>
<accession>A0ABN6WWS3</accession>
<dbReference type="InterPro" id="IPR003439">
    <property type="entry name" value="ABC_transporter-like_ATP-bd"/>
</dbReference>
<gene>
    <name evidence="10" type="ORF">HCR_19130</name>
</gene>
<keyword evidence="11" id="KW-1185">Reference proteome</keyword>
<evidence type="ECO:0000313" key="11">
    <source>
        <dbReference type="Proteomes" id="UP001321445"/>
    </source>
</evidence>
<dbReference type="PANTHER" id="PTHR43394:SF1">
    <property type="entry name" value="ATP-BINDING CASSETTE SUB-FAMILY B MEMBER 10, MITOCHONDRIAL"/>
    <property type="match status" value="1"/>
</dbReference>
<keyword evidence="4" id="KW-0067">ATP-binding</keyword>
<dbReference type="PROSITE" id="PS50893">
    <property type="entry name" value="ABC_TRANSPORTER_2"/>
    <property type="match status" value="1"/>
</dbReference>
<dbReference type="SUPFAM" id="SSF52540">
    <property type="entry name" value="P-loop containing nucleoside triphosphate hydrolases"/>
    <property type="match status" value="1"/>
</dbReference>
<dbReference type="Proteomes" id="UP001321445">
    <property type="component" value="Chromosome"/>
</dbReference>
<dbReference type="PROSITE" id="PS50929">
    <property type="entry name" value="ABC_TM1F"/>
    <property type="match status" value="1"/>
</dbReference>
<feature type="transmembrane region" description="Helical" evidence="7">
    <location>
        <begin position="20"/>
        <end position="44"/>
    </location>
</feature>
<evidence type="ECO:0000259" key="8">
    <source>
        <dbReference type="PROSITE" id="PS50893"/>
    </source>
</evidence>